<comment type="caution">
    <text evidence="16">The sequence shown here is derived from an EMBL/GenBank/DDBJ whole genome shotgun (WGS) entry which is preliminary data.</text>
</comment>
<evidence type="ECO:0000256" key="5">
    <source>
        <dbReference type="ARBA" id="ARBA00022958"/>
    </source>
</evidence>
<feature type="transmembrane region" description="Helical" evidence="14">
    <location>
        <begin position="174"/>
        <end position="198"/>
    </location>
</feature>
<feature type="compositionally biased region" description="Low complexity" evidence="13">
    <location>
        <begin position="501"/>
        <end position="512"/>
    </location>
</feature>
<reference evidence="16" key="1">
    <citation type="submission" date="2023-07" db="EMBL/GenBank/DDBJ databases">
        <title>A chromosome-level genome assembly of Lolium multiflorum.</title>
        <authorList>
            <person name="Chen Y."/>
            <person name="Copetti D."/>
            <person name="Kolliker R."/>
            <person name="Studer B."/>
        </authorList>
    </citation>
    <scope>NUCLEOTIDE SEQUENCE</scope>
    <source>
        <strain evidence="16">02402/16</strain>
        <tissue evidence="16">Leaf</tissue>
    </source>
</reference>
<dbReference type="EMBL" id="JAUUTY010000005">
    <property type="protein sequence ID" value="KAK1629951.1"/>
    <property type="molecule type" value="Genomic_DNA"/>
</dbReference>
<feature type="transmembrane region" description="Helical" evidence="14">
    <location>
        <begin position="102"/>
        <end position="126"/>
    </location>
</feature>
<sequence length="724" mass="77552">MALELSMALAAPPGGGLLLAPPPPAPPGKEQQVAGVGILLQISMLVLSFVLGHVLRRHRFYYLPEASASLLIGLVVGGLANISNTETNTSYLGGLTFLMYQLPLVECLMFGALISATDPVTVLSIFQELGSDVNLYALVFGESVLNDAMAISLYRTMSSVRSNAAGGENIFMMILQFLEIFVGSMSSGVGVGFISALISFPHVLLIGGSTGTMLEALDVIGDENTSIENYEDNNGYIPPTYEEGMSSGGGLRMKLKEFHKSTTSFTALDKNYLTPFFTSQTDDDADADDFGKNLDGKDVKYDHRQLNSEFIAYKISSEISSPNDEHYSVEDLVKARFHYNVKYEKESVTLFPHLSSHLPLKILISLRLNGYFPIPLRSDQIPTTSHGRRRRHLRVGASRRRLRLPSAPAAAPRHRPSPAPPRAGGQLPLPLHPPSPPPPAPLHLLHHLLPPPPRPPPRAHTRVATPFANENQPPIPPPTLSRRRAVQKLFGEIANPRASVSSTTSTTSTTSTPRHLPRTTSGPPPSTARRGYPRPPTPTAARASSCPSPTDDAASCCSSDSSSTLTDFSDPDAAPISAAPCESPPLLGPASCRGGRLSSDLRSSVPESGGSARGAIPLCHRSLNSALTSCQAKALAPPRPPQPHVGPKVAELKKAALVGGRKVAGKQEDVHQLRMMDNCHVQYRFLNARAEAVARTKAAAAQVRSFGIVTGRGNMNPLSAVLRC</sequence>
<dbReference type="Gene3D" id="6.10.140.1330">
    <property type="match status" value="1"/>
</dbReference>
<feature type="compositionally biased region" description="Low complexity" evidence="13">
    <location>
        <begin position="539"/>
        <end position="580"/>
    </location>
</feature>
<keyword evidence="7" id="KW-0915">Sodium</keyword>
<evidence type="ECO:0000256" key="10">
    <source>
        <dbReference type="ARBA" id="ARBA00023201"/>
    </source>
</evidence>
<evidence type="ECO:0000256" key="8">
    <source>
        <dbReference type="ARBA" id="ARBA00023065"/>
    </source>
</evidence>
<evidence type="ECO:0000256" key="11">
    <source>
        <dbReference type="ARBA" id="ARBA00047524"/>
    </source>
</evidence>
<evidence type="ECO:0000256" key="2">
    <source>
        <dbReference type="ARBA" id="ARBA00022448"/>
    </source>
</evidence>
<feature type="transmembrane region" description="Helical" evidence="14">
    <location>
        <begin position="33"/>
        <end position="55"/>
    </location>
</feature>
<evidence type="ECO:0000256" key="3">
    <source>
        <dbReference type="ARBA" id="ARBA00022538"/>
    </source>
</evidence>
<evidence type="ECO:0000256" key="12">
    <source>
        <dbReference type="ARBA" id="ARBA00047912"/>
    </source>
</evidence>
<feature type="compositionally biased region" description="Low complexity" evidence="13">
    <location>
        <begin position="591"/>
        <end position="604"/>
    </location>
</feature>
<evidence type="ECO:0000256" key="13">
    <source>
        <dbReference type="SAM" id="MobiDB-lite"/>
    </source>
</evidence>
<keyword evidence="2" id="KW-0813">Transport</keyword>
<evidence type="ECO:0000259" key="15">
    <source>
        <dbReference type="Pfam" id="PF00999"/>
    </source>
</evidence>
<protein>
    <recommendedName>
        <fullName evidence="15">Cation/H+ exchanger transmembrane domain-containing protein</fullName>
    </recommendedName>
</protein>
<comment type="subcellular location">
    <subcellularLocation>
        <location evidence="1">Membrane</location>
        <topology evidence="1">Multi-pass membrane protein</topology>
    </subcellularLocation>
</comment>
<dbReference type="PANTHER" id="PTHR10110:SF127">
    <property type="entry name" value="SODIUM_HYDROGEN EXCHANGER 5-RELATED"/>
    <property type="match status" value="1"/>
</dbReference>
<keyword evidence="8" id="KW-0406">Ion transport</keyword>
<keyword evidence="5" id="KW-0630">Potassium</keyword>
<evidence type="ECO:0000256" key="4">
    <source>
        <dbReference type="ARBA" id="ARBA00022692"/>
    </source>
</evidence>
<dbReference type="GO" id="GO:0005768">
    <property type="term" value="C:endosome"/>
    <property type="evidence" value="ECO:0007669"/>
    <property type="project" value="TreeGrafter"/>
</dbReference>
<accession>A0AAD8RUB7</accession>
<keyword evidence="10" id="KW-0739">Sodium transport</keyword>
<dbReference type="AlphaFoldDB" id="A0AAD8RUB7"/>
<dbReference type="GO" id="GO:0015385">
    <property type="term" value="F:sodium:proton antiporter activity"/>
    <property type="evidence" value="ECO:0007669"/>
    <property type="project" value="InterPro"/>
</dbReference>
<evidence type="ECO:0000256" key="14">
    <source>
        <dbReference type="SAM" id="Phobius"/>
    </source>
</evidence>
<feature type="region of interest" description="Disordered" evidence="13">
    <location>
        <begin position="491"/>
        <end position="616"/>
    </location>
</feature>
<name>A0AAD8RUB7_LOLMU</name>
<comment type="catalytic activity">
    <reaction evidence="11">
        <text>Na(+)(in) + H(+)(out) = Na(+)(out) + H(+)(in)</text>
        <dbReference type="Rhea" id="RHEA:29419"/>
        <dbReference type="ChEBI" id="CHEBI:15378"/>
        <dbReference type="ChEBI" id="CHEBI:29101"/>
    </reaction>
</comment>
<comment type="catalytic activity">
    <reaction evidence="12">
        <text>K(+)(in) + H(+)(out) = K(+)(out) + H(+)(in)</text>
        <dbReference type="Rhea" id="RHEA:29467"/>
        <dbReference type="ChEBI" id="CHEBI:15378"/>
        <dbReference type="ChEBI" id="CHEBI:29103"/>
    </reaction>
</comment>
<evidence type="ECO:0000256" key="6">
    <source>
        <dbReference type="ARBA" id="ARBA00022989"/>
    </source>
</evidence>
<dbReference type="GO" id="GO:0005886">
    <property type="term" value="C:plasma membrane"/>
    <property type="evidence" value="ECO:0007669"/>
    <property type="project" value="TreeGrafter"/>
</dbReference>
<feature type="domain" description="Cation/H+ exchanger transmembrane" evidence="15">
    <location>
        <begin position="63"/>
        <end position="199"/>
    </location>
</feature>
<feature type="transmembrane region" description="Helical" evidence="14">
    <location>
        <begin position="62"/>
        <end position="82"/>
    </location>
</feature>
<evidence type="ECO:0000313" key="17">
    <source>
        <dbReference type="Proteomes" id="UP001231189"/>
    </source>
</evidence>
<proteinExistence type="predicted"/>
<organism evidence="16 17">
    <name type="scientific">Lolium multiflorum</name>
    <name type="common">Italian ryegrass</name>
    <name type="synonym">Lolium perenne subsp. multiflorum</name>
    <dbReference type="NCBI Taxonomy" id="4521"/>
    <lineage>
        <taxon>Eukaryota</taxon>
        <taxon>Viridiplantae</taxon>
        <taxon>Streptophyta</taxon>
        <taxon>Embryophyta</taxon>
        <taxon>Tracheophyta</taxon>
        <taxon>Spermatophyta</taxon>
        <taxon>Magnoliopsida</taxon>
        <taxon>Liliopsida</taxon>
        <taxon>Poales</taxon>
        <taxon>Poaceae</taxon>
        <taxon>BOP clade</taxon>
        <taxon>Pooideae</taxon>
        <taxon>Poodae</taxon>
        <taxon>Poeae</taxon>
        <taxon>Poeae Chloroplast Group 2 (Poeae type)</taxon>
        <taxon>Loliodinae</taxon>
        <taxon>Loliinae</taxon>
        <taxon>Lolium</taxon>
    </lineage>
</organism>
<feature type="compositionally biased region" description="Pro residues" evidence="13">
    <location>
        <begin position="430"/>
        <end position="441"/>
    </location>
</feature>
<dbReference type="GO" id="GO:0015386">
    <property type="term" value="F:potassium:proton antiporter activity"/>
    <property type="evidence" value="ECO:0007669"/>
    <property type="project" value="TreeGrafter"/>
</dbReference>
<gene>
    <name evidence="16" type="ORF">QYE76_004266</name>
</gene>
<keyword evidence="9 14" id="KW-0472">Membrane</keyword>
<dbReference type="PANTHER" id="PTHR10110">
    <property type="entry name" value="SODIUM/HYDROGEN EXCHANGER"/>
    <property type="match status" value="1"/>
</dbReference>
<evidence type="ECO:0000313" key="16">
    <source>
        <dbReference type="EMBL" id="KAK1629951.1"/>
    </source>
</evidence>
<dbReference type="InterPro" id="IPR006153">
    <property type="entry name" value="Cation/H_exchanger_TM"/>
</dbReference>
<dbReference type="Pfam" id="PF04484">
    <property type="entry name" value="QWRF"/>
    <property type="match status" value="1"/>
</dbReference>
<evidence type="ECO:0000256" key="7">
    <source>
        <dbReference type="ARBA" id="ARBA00023053"/>
    </source>
</evidence>
<keyword evidence="17" id="KW-1185">Reference proteome</keyword>
<dbReference type="InterPro" id="IPR018422">
    <property type="entry name" value="Cation/H_exchanger_CPA1"/>
</dbReference>
<feature type="compositionally biased region" description="Basic residues" evidence="13">
    <location>
        <begin position="386"/>
        <end position="403"/>
    </location>
</feature>
<dbReference type="Pfam" id="PF00999">
    <property type="entry name" value="Na_H_Exchanger"/>
    <property type="match status" value="1"/>
</dbReference>
<evidence type="ECO:0000256" key="9">
    <source>
        <dbReference type="ARBA" id="ARBA00023136"/>
    </source>
</evidence>
<dbReference type="GO" id="GO:0051453">
    <property type="term" value="P:regulation of intracellular pH"/>
    <property type="evidence" value="ECO:0007669"/>
    <property type="project" value="TreeGrafter"/>
</dbReference>
<keyword evidence="4 14" id="KW-0812">Transmembrane</keyword>
<feature type="compositionally biased region" description="Pro residues" evidence="13">
    <location>
        <begin position="449"/>
        <end position="458"/>
    </location>
</feature>
<keyword evidence="6 14" id="KW-1133">Transmembrane helix</keyword>
<evidence type="ECO:0000256" key="1">
    <source>
        <dbReference type="ARBA" id="ARBA00004141"/>
    </source>
</evidence>
<feature type="region of interest" description="Disordered" evidence="13">
    <location>
        <begin position="377"/>
        <end position="462"/>
    </location>
</feature>
<dbReference type="Proteomes" id="UP001231189">
    <property type="component" value="Unassembled WGS sequence"/>
</dbReference>
<keyword evidence="3" id="KW-0633">Potassium transport</keyword>
<dbReference type="InterPro" id="IPR007573">
    <property type="entry name" value="QWRF"/>
</dbReference>
<dbReference type="GO" id="GO:0098719">
    <property type="term" value="P:sodium ion import across plasma membrane"/>
    <property type="evidence" value="ECO:0007669"/>
    <property type="project" value="TreeGrafter"/>
</dbReference>